<dbReference type="AlphaFoldDB" id="A0A374NS03"/>
<dbReference type="GO" id="GO:0006260">
    <property type="term" value="P:DNA replication"/>
    <property type="evidence" value="ECO:0007669"/>
    <property type="project" value="InterPro"/>
</dbReference>
<protein>
    <recommendedName>
        <fullName evidence="2 3">Single-stranded DNA-binding protein</fullName>
    </recommendedName>
</protein>
<reference evidence="6 7" key="1">
    <citation type="submission" date="2018-08" db="EMBL/GenBank/DDBJ databases">
        <title>A genome reference for cultivated species of the human gut microbiota.</title>
        <authorList>
            <person name="Zou Y."/>
            <person name="Xue W."/>
            <person name="Luo G."/>
        </authorList>
    </citation>
    <scope>NUCLEOTIDE SEQUENCE [LARGE SCALE GENOMIC DNA]</scope>
    <source>
        <strain evidence="5 7">AM48-23BH</strain>
        <strain evidence="4 6">TM10-1AC</strain>
    </source>
</reference>
<evidence type="ECO:0000313" key="4">
    <source>
        <dbReference type="EMBL" id="RGI89740.1"/>
    </source>
</evidence>
<evidence type="ECO:0000256" key="1">
    <source>
        <dbReference type="ARBA" id="ARBA00023125"/>
    </source>
</evidence>
<dbReference type="CDD" id="cd04496">
    <property type="entry name" value="SSB_OBF"/>
    <property type="match status" value="1"/>
</dbReference>
<evidence type="ECO:0000256" key="2">
    <source>
        <dbReference type="PIRNR" id="PIRNR002070"/>
    </source>
</evidence>
<dbReference type="PROSITE" id="PS50935">
    <property type="entry name" value="SSB"/>
    <property type="match status" value="1"/>
</dbReference>
<dbReference type="PIRSF" id="PIRSF002070">
    <property type="entry name" value="SSB"/>
    <property type="match status" value="1"/>
</dbReference>
<dbReference type="Pfam" id="PF00436">
    <property type="entry name" value="SSB"/>
    <property type="match status" value="1"/>
</dbReference>
<gene>
    <name evidence="4" type="primary">ssb</name>
    <name evidence="5" type="ORF">DW972_02090</name>
    <name evidence="4" type="ORF">DXD91_05375</name>
</gene>
<proteinExistence type="predicted"/>
<accession>A0A374NS03</accession>
<organism evidence="4 6">
    <name type="scientific">Anaerobutyricum hallii</name>
    <dbReference type="NCBI Taxonomy" id="39488"/>
    <lineage>
        <taxon>Bacteria</taxon>
        <taxon>Bacillati</taxon>
        <taxon>Bacillota</taxon>
        <taxon>Clostridia</taxon>
        <taxon>Lachnospirales</taxon>
        <taxon>Lachnospiraceae</taxon>
        <taxon>Anaerobutyricum</taxon>
    </lineage>
</organism>
<dbReference type="InterPro" id="IPR012340">
    <property type="entry name" value="NA-bd_OB-fold"/>
</dbReference>
<dbReference type="InterPro" id="IPR011344">
    <property type="entry name" value="ssDNA-bd"/>
</dbReference>
<dbReference type="Proteomes" id="UP000262524">
    <property type="component" value="Unassembled WGS sequence"/>
</dbReference>
<dbReference type="Gene3D" id="2.40.50.140">
    <property type="entry name" value="Nucleic acid-binding proteins"/>
    <property type="match status" value="1"/>
</dbReference>
<evidence type="ECO:0000313" key="7">
    <source>
        <dbReference type="Proteomes" id="UP000286561"/>
    </source>
</evidence>
<dbReference type="EMBL" id="QSOE01000024">
    <property type="protein sequence ID" value="RGI89740.1"/>
    <property type="molecule type" value="Genomic_DNA"/>
</dbReference>
<dbReference type="NCBIfam" id="TIGR00621">
    <property type="entry name" value="ssb"/>
    <property type="match status" value="1"/>
</dbReference>
<keyword evidence="1 2" id="KW-0238">DNA-binding</keyword>
<dbReference type="Proteomes" id="UP000286561">
    <property type="component" value="Unassembled WGS sequence"/>
</dbReference>
<comment type="caution">
    <text evidence="4">The sequence shown here is derived from an EMBL/GenBank/DDBJ whole genome shotgun (WGS) entry which is preliminary data.</text>
</comment>
<name>A0A374NS03_9FIRM</name>
<dbReference type="SUPFAM" id="SSF50249">
    <property type="entry name" value="Nucleic acid-binding proteins"/>
    <property type="match status" value="1"/>
</dbReference>
<evidence type="ECO:0000313" key="6">
    <source>
        <dbReference type="Proteomes" id="UP000262524"/>
    </source>
</evidence>
<sequence>MQKERVNKMNDNAYIGRICTDLVLNKKATDDNERQWTRFRLAVPRRFKKEGEKDTDFFNCVAFASAAKNICKYAKKGGRIYVRGENRENNFEKDGVKYFTVELVIKDYEIIDFKDKEQNTEDNKMEEAPFPPE</sequence>
<dbReference type="RefSeq" id="WP_117982293.1">
    <property type="nucleotide sequence ID" value="NZ_DBGCSG010000106.1"/>
</dbReference>
<dbReference type="GO" id="GO:0003697">
    <property type="term" value="F:single-stranded DNA binding"/>
    <property type="evidence" value="ECO:0007669"/>
    <property type="project" value="InterPro"/>
</dbReference>
<dbReference type="EMBL" id="QSEP01000004">
    <property type="protein sequence ID" value="RGZ86152.1"/>
    <property type="molecule type" value="Genomic_DNA"/>
</dbReference>
<dbReference type="InterPro" id="IPR000424">
    <property type="entry name" value="Primosome_PriB/ssb"/>
</dbReference>
<evidence type="ECO:0000256" key="3">
    <source>
        <dbReference type="RuleBase" id="RU000524"/>
    </source>
</evidence>
<evidence type="ECO:0000313" key="5">
    <source>
        <dbReference type="EMBL" id="RGZ86152.1"/>
    </source>
</evidence>